<evidence type="ECO:0000313" key="2">
    <source>
        <dbReference type="EMBL" id="EYU45179.1"/>
    </source>
</evidence>
<protein>
    <recommendedName>
        <fullName evidence="1">KIB1-4 beta-propeller domain-containing protein</fullName>
    </recommendedName>
</protein>
<dbReference type="PANTHER" id="PTHR33127:SF5">
    <property type="entry name" value="TRANSMEMBRANE PROTEIN"/>
    <property type="match status" value="1"/>
</dbReference>
<evidence type="ECO:0000313" key="3">
    <source>
        <dbReference type="Proteomes" id="UP000030748"/>
    </source>
</evidence>
<feature type="domain" description="KIB1-4 beta-propeller" evidence="1">
    <location>
        <begin position="5"/>
        <end position="172"/>
    </location>
</feature>
<accession>A0A022RYP4</accession>
<dbReference type="AlphaFoldDB" id="A0A022RYP4"/>
<dbReference type="PANTHER" id="PTHR33127">
    <property type="entry name" value="TRANSMEMBRANE PROTEIN"/>
    <property type="match status" value="1"/>
</dbReference>
<name>A0A022RYP4_ERYGU</name>
<feature type="non-terminal residue" evidence="2">
    <location>
        <position position="1"/>
    </location>
</feature>
<dbReference type="InterPro" id="IPR005174">
    <property type="entry name" value="KIB1-4_b-propeller"/>
</dbReference>
<organism evidence="2 3">
    <name type="scientific">Erythranthe guttata</name>
    <name type="common">Yellow monkey flower</name>
    <name type="synonym">Mimulus guttatus</name>
    <dbReference type="NCBI Taxonomy" id="4155"/>
    <lineage>
        <taxon>Eukaryota</taxon>
        <taxon>Viridiplantae</taxon>
        <taxon>Streptophyta</taxon>
        <taxon>Embryophyta</taxon>
        <taxon>Tracheophyta</taxon>
        <taxon>Spermatophyta</taxon>
        <taxon>Magnoliopsida</taxon>
        <taxon>eudicotyledons</taxon>
        <taxon>Gunneridae</taxon>
        <taxon>Pentapetalae</taxon>
        <taxon>asterids</taxon>
        <taxon>lamiids</taxon>
        <taxon>Lamiales</taxon>
        <taxon>Phrymaceae</taxon>
        <taxon>Erythranthe</taxon>
    </lineage>
</organism>
<dbReference type="Proteomes" id="UP000030748">
    <property type="component" value="Unassembled WGS sequence"/>
</dbReference>
<gene>
    <name evidence="2" type="ORF">MIMGU_mgv1a018581mg</name>
</gene>
<reference evidence="2 3" key="1">
    <citation type="journal article" date="2013" name="Proc. Natl. Acad. Sci. U.S.A.">
        <title>Fine-scale variation in meiotic recombination in Mimulus inferred from population shotgun sequencing.</title>
        <authorList>
            <person name="Hellsten U."/>
            <person name="Wright K.M."/>
            <person name="Jenkins J."/>
            <person name="Shu S."/>
            <person name="Yuan Y."/>
            <person name="Wessler S.R."/>
            <person name="Schmutz J."/>
            <person name="Willis J.H."/>
            <person name="Rokhsar D.S."/>
        </authorList>
    </citation>
    <scope>NUCLEOTIDE SEQUENCE [LARGE SCALE GENOMIC DNA]</scope>
    <source>
        <strain evidence="3">cv. DUN x IM62</strain>
    </source>
</reference>
<proteinExistence type="predicted"/>
<keyword evidence="3" id="KW-1185">Reference proteome</keyword>
<dbReference type="Pfam" id="PF03478">
    <property type="entry name" value="Beta-prop_KIB1-4"/>
    <property type="match status" value="1"/>
</dbReference>
<dbReference type="EMBL" id="KI630200">
    <property type="protein sequence ID" value="EYU45179.1"/>
    <property type="molecule type" value="Genomic_DNA"/>
</dbReference>
<sequence>TVIDQRYIVAGMDQRYNETEIGVLKHGEDEWKIYIYETPHKFQATFGPPVLDGGLLYFLDLKGNIATFDISKHGYNLAWSVFTGCLKPRQLRKNIREHYLIKPKGQKEIFAVFEMYSERRVSVYKLSKGLSWEFVEDLGDKVFYVCRTSSFGYTTNVKSLANKVFFPKFYRDKVMYYSLDTRRYHCFEGDYSSNNSNGLGGPRCVTWTSREYS</sequence>
<evidence type="ECO:0000259" key="1">
    <source>
        <dbReference type="Pfam" id="PF03478"/>
    </source>
</evidence>